<dbReference type="GO" id="GO:0071277">
    <property type="term" value="P:cellular response to calcium ion"/>
    <property type="evidence" value="ECO:0007669"/>
    <property type="project" value="InterPro"/>
</dbReference>
<evidence type="ECO:0000313" key="3">
    <source>
        <dbReference type="EMBL" id="PON83300.1"/>
    </source>
</evidence>
<accession>A0A2P5ECS1</accession>
<protein>
    <submittedName>
        <fullName evidence="3">Rhodanese-like domain containing protein</fullName>
    </submittedName>
</protein>
<feature type="domain" description="Rhodanese" evidence="2">
    <location>
        <begin position="135"/>
        <end position="232"/>
    </location>
</feature>
<dbReference type="InParanoid" id="A0A2P5ECS1"/>
<sequence length="406" mass="44814">MEGEGEELNKIKLTASSGLKESTSGAAVDVLRRTIVGVEDALTNGTSFVLYAYQAAKELFPTEIRDALNSSEERATEILRPANIAFQKVYIAIEGSEESLGFDLNDPIIPFVILVGTSATLWRFISRLTLEILTGKENGVLIDIRPEARDKDRSKVIVLDAYGSRSIGIARSLRKLGTNARWLSCVSGLLNNDYESRRIKLLVKVSILFAQQPYLVQGGFQSWVKWGLHIKELKPESALTVLNEEAEAILEDIKPSPVKALGYGAFYKTCIFREAEAILEDIKPSPVQALGYGASGRRHYNLLAFLALVRRFIGGLLLMRMLKISDEMWGYCLLLLDLELRHSHGLAGKLETNRIGLPISLSSDVPNWVLQAAAKRESQPSDPEGLPDPSPESTFPVDDNVDLSEA</sequence>
<dbReference type="EMBL" id="JXTC01000180">
    <property type="protein sequence ID" value="PON83300.1"/>
    <property type="molecule type" value="Genomic_DNA"/>
</dbReference>
<comment type="caution">
    <text evidence="3">The sequence shown here is derived from an EMBL/GenBank/DDBJ whole genome shotgun (WGS) entry which is preliminary data.</text>
</comment>
<dbReference type="GO" id="GO:0090333">
    <property type="term" value="P:regulation of stomatal closure"/>
    <property type="evidence" value="ECO:0007669"/>
    <property type="project" value="InterPro"/>
</dbReference>
<dbReference type="PANTHER" id="PTHR34209:SF3">
    <property type="entry name" value="RHODANESE_CELL CYCLE CONTROL PHOSPHATASE SUPERFAMILY PROTEIN"/>
    <property type="match status" value="1"/>
</dbReference>
<dbReference type="PANTHER" id="PTHR34209">
    <property type="entry name" value="RHODANESE/CELL CYCLE CONTROL PHOSPHATASE SUPERFAMILY PROTEIN"/>
    <property type="match status" value="1"/>
</dbReference>
<proteinExistence type="predicted"/>
<dbReference type="STRING" id="63057.A0A2P5ECS1"/>
<keyword evidence="4" id="KW-1185">Reference proteome</keyword>
<reference evidence="4" key="1">
    <citation type="submission" date="2016-06" db="EMBL/GenBank/DDBJ databases">
        <title>Parallel loss of symbiosis genes in relatives of nitrogen-fixing non-legume Parasponia.</title>
        <authorList>
            <person name="Van Velzen R."/>
            <person name="Holmer R."/>
            <person name="Bu F."/>
            <person name="Rutten L."/>
            <person name="Van Zeijl A."/>
            <person name="Liu W."/>
            <person name="Santuari L."/>
            <person name="Cao Q."/>
            <person name="Sharma T."/>
            <person name="Shen D."/>
            <person name="Roswanjaya Y."/>
            <person name="Wardhani T."/>
            <person name="Kalhor M.S."/>
            <person name="Jansen J."/>
            <person name="Van den Hoogen J."/>
            <person name="Gungor B."/>
            <person name="Hartog M."/>
            <person name="Hontelez J."/>
            <person name="Verver J."/>
            <person name="Yang W.-C."/>
            <person name="Schijlen E."/>
            <person name="Repin R."/>
            <person name="Schilthuizen M."/>
            <person name="Schranz E."/>
            <person name="Heidstra R."/>
            <person name="Miyata K."/>
            <person name="Fedorova E."/>
            <person name="Kohlen W."/>
            <person name="Bisseling T."/>
            <person name="Smit S."/>
            <person name="Geurts R."/>
        </authorList>
    </citation>
    <scope>NUCLEOTIDE SEQUENCE [LARGE SCALE GENOMIC DNA]</scope>
    <source>
        <strain evidence="4">cv. RG33-2</strain>
    </source>
</reference>
<dbReference type="InterPro" id="IPR001763">
    <property type="entry name" value="Rhodanese-like_dom"/>
</dbReference>
<dbReference type="GO" id="GO:0009704">
    <property type="term" value="P:de-etiolation"/>
    <property type="evidence" value="ECO:0007669"/>
    <property type="project" value="InterPro"/>
</dbReference>
<dbReference type="OrthoDB" id="551300at2759"/>
<name>A0A2P5ECS1_TREOI</name>
<feature type="region of interest" description="Disordered" evidence="1">
    <location>
        <begin position="372"/>
        <end position="406"/>
    </location>
</feature>
<evidence type="ECO:0000313" key="4">
    <source>
        <dbReference type="Proteomes" id="UP000237000"/>
    </source>
</evidence>
<organism evidence="3 4">
    <name type="scientific">Trema orientale</name>
    <name type="common">Charcoal tree</name>
    <name type="synonym">Celtis orientalis</name>
    <dbReference type="NCBI Taxonomy" id="63057"/>
    <lineage>
        <taxon>Eukaryota</taxon>
        <taxon>Viridiplantae</taxon>
        <taxon>Streptophyta</taxon>
        <taxon>Embryophyta</taxon>
        <taxon>Tracheophyta</taxon>
        <taxon>Spermatophyta</taxon>
        <taxon>Magnoliopsida</taxon>
        <taxon>eudicotyledons</taxon>
        <taxon>Gunneridae</taxon>
        <taxon>Pentapetalae</taxon>
        <taxon>rosids</taxon>
        <taxon>fabids</taxon>
        <taxon>Rosales</taxon>
        <taxon>Cannabaceae</taxon>
        <taxon>Trema</taxon>
    </lineage>
</organism>
<dbReference type="Proteomes" id="UP000237000">
    <property type="component" value="Unassembled WGS sequence"/>
</dbReference>
<dbReference type="AlphaFoldDB" id="A0A2P5ECS1"/>
<dbReference type="InterPro" id="IPR044690">
    <property type="entry name" value="CAS_plant"/>
</dbReference>
<dbReference type="PROSITE" id="PS50206">
    <property type="entry name" value="RHODANESE_3"/>
    <property type="match status" value="1"/>
</dbReference>
<evidence type="ECO:0000256" key="1">
    <source>
        <dbReference type="SAM" id="MobiDB-lite"/>
    </source>
</evidence>
<gene>
    <name evidence="3" type="ORF">TorRG33x02_208670</name>
</gene>
<evidence type="ECO:0000259" key="2">
    <source>
        <dbReference type="PROSITE" id="PS50206"/>
    </source>
</evidence>